<dbReference type="GO" id="GO:0003941">
    <property type="term" value="F:L-serine ammonia-lyase activity"/>
    <property type="evidence" value="ECO:0007669"/>
    <property type="project" value="UniProtKB-UniRule"/>
</dbReference>
<evidence type="ECO:0000256" key="10">
    <source>
        <dbReference type="ARBA" id="ARBA00049406"/>
    </source>
</evidence>
<dbReference type="Gene3D" id="3.30.1330.90">
    <property type="entry name" value="D-3-phosphoglycerate dehydrogenase, domain 3"/>
    <property type="match status" value="1"/>
</dbReference>
<dbReference type="RefSeq" id="WP_027106520.1">
    <property type="nucleotide sequence ID" value="NZ_AUHP01000013.1"/>
</dbReference>
<accession>A0A0R2KLM1</accession>
<dbReference type="Pfam" id="PF03315">
    <property type="entry name" value="SDH_beta"/>
    <property type="match status" value="1"/>
</dbReference>
<organism evidence="13 14">
    <name type="scientific">Ligilactobacillus ceti DSM 22408</name>
    <dbReference type="NCBI Taxonomy" id="1122146"/>
    <lineage>
        <taxon>Bacteria</taxon>
        <taxon>Bacillati</taxon>
        <taxon>Bacillota</taxon>
        <taxon>Bacilli</taxon>
        <taxon>Lactobacillales</taxon>
        <taxon>Lactobacillaceae</taxon>
        <taxon>Ligilactobacillus</taxon>
    </lineage>
</organism>
<evidence type="ECO:0000256" key="4">
    <source>
        <dbReference type="ARBA" id="ARBA00022432"/>
    </source>
</evidence>
<name>A0A0R2KLM1_9LACO</name>
<evidence type="ECO:0000259" key="12">
    <source>
        <dbReference type="Pfam" id="PF03315"/>
    </source>
</evidence>
<keyword evidence="5 11" id="KW-0004">4Fe-4S</keyword>
<evidence type="ECO:0000256" key="9">
    <source>
        <dbReference type="ARBA" id="ARBA00023239"/>
    </source>
</evidence>
<keyword evidence="8 11" id="KW-0411">Iron-sulfur</keyword>
<dbReference type="GO" id="GO:0046872">
    <property type="term" value="F:metal ion binding"/>
    <property type="evidence" value="ECO:0007669"/>
    <property type="project" value="UniProtKB-UniRule"/>
</dbReference>
<feature type="domain" description="Serine dehydratase beta chain" evidence="12">
    <location>
        <begin position="7"/>
        <end position="134"/>
    </location>
</feature>
<dbReference type="PANTHER" id="PTHR30182:SF12">
    <property type="entry name" value="L-SERINE DEHYDRATASE, BETA CHAIN-RELATED"/>
    <property type="match status" value="1"/>
</dbReference>
<keyword evidence="14" id="KW-1185">Reference proteome</keyword>
<evidence type="ECO:0000313" key="13">
    <source>
        <dbReference type="EMBL" id="KRN90338.1"/>
    </source>
</evidence>
<dbReference type="PANTHER" id="PTHR30182">
    <property type="entry name" value="L-SERINE DEHYDRATASE"/>
    <property type="match status" value="1"/>
</dbReference>
<dbReference type="PATRIC" id="fig|1122146.4.peg.259"/>
<comment type="catalytic activity">
    <reaction evidence="10 11">
        <text>L-serine = pyruvate + NH4(+)</text>
        <dbReference type="Rhea" id="RHEA:19169"/>
        <dbReference type="ChEBI" id="CHEBI:15361"/>
        <dbReference type="ChEBI" id="CHEBI:28938"/>
        <dbReference type="ChEBI" id="CHEBI:33384"/>
        <dbReference type="EC" id="4.3.1.17"/>
    </reaction>
</comment>
<evidence type="ECO:0000256" key="7">
    <source>
        <dbReference type="ARBA" id="ARBA00023004"/>
    </source>
</evidence>
<keyword evidence="6 11" id="KW-0479">Metal-binding</keyword>
<dbReference type="UniPathway" id="UPA00138"/>
<reference evidence="13 14" key="1">
    <citation type="journal article" date="2015" name="Genome Announc.">
        <title>Expanding the biotechnology potential of lactobacilli through comparative genomics of 213 strains and associated genera.</title>
        <authorList>
            <person name="Sun Z."/>
            <person name="Harris H.M."/>
            <person name="McCann A."/>
            <person name="Guo C."/>
            <person name="Argimon S."/>
            <person name="Zhang W."/>
            <person name="Yang X."/>
            <person name="Jeffery I.B."/>
            <person name="Cooney J.C."/>
            <person name="Kagawa T.F."/>
            <person name="Liu W."/>
            <person name="Song Y."/>
            <person name="Salvetti E."/>
            <person name="Wrobel A."/>
            <person name="Rasinkangas P."/>
            <person name="Parkhill J."/>
            <person name="Rea M.C."/>
            <person name="O'Sullivan O."/>
            <person name="Ritari J."/>
            <person name="Douillard F.P."/>
            <person name="Paul Ross R."/>
            <person name="Yang R."/>
            <person name="Briner A.E."/>
            <person name="Felis G.E."/>
            <person name="de Vos W.M."/>
            <person name="Barrangou R."/>
            <person name="Klaenhammer T.R."/>
            <person name="Caufield P.W."/>
            <person name="Cui Y."/>
            <person name="Zhang H."/>
            <person name="O'Toole P.W."/>
        </authorList>
    </citation>
    <scope>NUCLEOTIDE SEQUENCE [LARGE SCALE GENOMIC DNA]</scope>
    <source>
        <strain evidence="13 14">DSM 22408</strain>
    </source>
</reference>
<dbReference type="GO" id="GO:0006094">
    <property type="term" value="P:gluconeogenesis"/>
    <property type="evidence" value="ECO:0007669"/>
    <property type="project" value="UniProtKB-UniRule"/>
</dbReference>
<dbReference type="InterPro" id="IPR004643">
    <property type="entry name" value="Fe-S_L-Ser_bsu"/>
</dbReference>
<keyword evidence="7 11" id="KW-0408">Iron</keyword>
<dbReference type="InterPro" id="IPR051318">
    <property type="entry name" value="Fe-S_L-Ser"/>
</dbReference>
<comment type="caution">
    <text evidence="13">The sequence shown here is derived from an EMBL/GenBank/DDBJ whole genome shotgun (WGS) entry which is preliminary data.</text>
</comment>
<dbReference type="eggNOG" id="COG1760">
    <property type="taxonomic scope" value="Bacteria"/>
</dbReference>
<dbReference type="Proteomes" id="UP000051500">
    <property type="component" value="Unassembled WGS sequence"/>
</dbReference>
<evidence type="ECO:0000313" key="14">
    <source>
        <dbReference type="Proteomes" id="UP000051500"/>
    </source>
</evidence>
<protein>
    <recommendedName>
        <fullName evidence="11">L-serine deaminase</fullName>
    </recommendedName>
</protein>
<dbReference type="EMBL" id="JQBZ01000003">
    <property type="protein sequence ID" value="KRN90338.1"/>
    <property type="molecule type" value="Genomic_DNA"/>
</dbReference>
<evidence type="ECO:0000256" key="8">
    <source>
        <dbReference type="ARBA" id="ARBA00023014"/>
    </source>
</evidence>
<dbReference type="OrthoDB" id="9813137at2"/>
<dbReference type="FunFam" id="3.30.1330.90:FF:000004">
    <property type="entry name" value="L-serine dehydratase, iron-sulfur-dependent subunit beta"/>
    <property type="match status" value="1"/>
</dbReference>
<evidence type="ECO:0000256" key="11">
    <source>
        <dbReference type="PIRNR" id="PIRNR036692"/>
    </source>
</evidence>
<comment type="cofactor">
    <cofactor evidence="1">
        <name>[4Fe-4S] cluster</name>
        <dbReference type="ChEBI" id="CHEBI:49883"/>
    </cofactor>
</comment>
<proteinExistence type="inferred from homology"/>
<keyword evidence="4 11" id="KW-0312">Gluconeogenesis</keyword>
<comment type="similarity">
    <text evidence="3 11">Belongs to the iron-sulfur dependent L-serine dehydratase family.</text>
</comment>
<dbReference type="SUPFAM" id="SSF143548">
    <property type="entry name" value="Serine metabolism enzymes domain"/>
    <property type="match status" value="1"/>
</dbReference>
<sequence>MGGKYRSVFDIIGPAMIGPSSSHTAGAVAIGRKARQIFADEIKSVRVDHYESFAMTHKGHGTDYALAAGVLGMEPDDSRVPQAVEVARDQGIQIDFIEHTEPSPIHHPNTAILTIKNEHKEVVVAGCSVGGGTIELREIQIDGVTIRPTGPLPMLLTWIQVEQMFTIENMITAGGSSVLKIITQEINQETVLVIYELDKRPNVKVLADLQDACQQVVCL</sequence>
<evidence type="ECO:0000256" key="1">
    <source>
        <dbReference type="ARBA" id="ARBA00001966"/>
    </source>
</evidence>
<dbReference type="GO" id="GO:0051539">
    <property type="term" value="F:4 iron, 4 sulfur cluster binding"/>
    <property type="evidence" value="ECO:0007669"/>
    <property type="project" value="UniProtKB-UniRule"/>
</dbReference>
<dbReference type="PIRSF" id="PIRSF036692">
    <property type="entry name" value="SDH_B"/>
    <property type="match status" value="1"/>
</dbReference>
<dbReference type="InterPro" id="IPR029009">
    <property type="entry name" value="ASB_dom_sf"/>
</dbReference>
<dbReference type="InterPro" id="IPR005131">
    <property type="entry name" value="Ser_deHydtase_bsu"/>
</dbReference>
<evidence type="ECO:0000256" key="5">
    <source>
        <dbReference type="ARBA" id="ARBA00022485"/>
    </source>
</evidence>
<evidence type="ECO:0000256" key="3">
    <source>
        <dbReference type="ARBA" id="ARBA00008636"/>
    </source>
</evidence>
<dbReference type="AlphaFoldDB" id="A0A0R2KLM1"/>
<evidence type="ECO:0000256" key="2">
    <source>
        <dbReference type="ARBA" id="ARBA00004742"/>
    </source>
</evidence>
<evidence type="ECO:0000256" key="6">
    <source>
        <dbReference type="ARBA" id="ARBA00022723"/>
    </source>
</evidence>
<comment type="pathway">
    <text evidence="2 11">Carbohydrate biosynthesis; gluconeogenesis.</text>
</comment>
<gene>
    <name evidence="13" type="ORF">IV53_GL000253</name>
</gene>
<dbReference type="STRING" id="1122146.IV53_GL000253"/>
<keyword evidence="9 11" id="KW-0456">Lyase</keyword>